<evidence type="ECO:0000313" key="2">
    <source>
        <dbReference type="EMBL" id="MPC10095.1"/>
    </source>
</evidence>
<comment type="caution">
    <text evidence="2">The sequence shown here is derived from an EMBL/GenBank/DDBJ whole genome shotgun (WGS) entry which is preliminary data.</text>
</comment>
<keyword evidence="3" id="KW-1185">Reference proteome</keyword>
<reference evidence="2 3" key="1">
    <citation type="submission" date="2019-05" db="EMBL/GenBank/DDBJ databases">
        <title>Another draft genome of Portunus trituberculatus and its Hox gene families provides insights of decapod evolution.</title>
        <authorList>
            <person name="Jeong J.-H."/>
            <person name="Song I."/>
            <person name="Kim S."/>
            <person name="Choi T."/>
            <person name="Kim D."/>
            <person name="Ryu S."/>
            <person name="Kim W."/>
        </authorList>
    </citation>
    <scope>NUCLEOTIDE SEQUENCE [LARGE SCALE GENOMIC DNA]</scope>
    <source>
        <tissue evidence="2">Muscle</tissue>
    </source>
</reference>
<evidence type="ECO:0000256" key="1">
    <source>
        <dbReference type="SAM" id="MobiDB-lite"/>
    </source>
</evidence>
<organism evidence="2 3">
    <name type="scientific">Portunus trituberculatus</name>
    <name type="common">Swimming crab</name>
    <name type="synonym">Neptunus trituberculatus</name>
    <dbReference type="NCBI Taxonomy" id="210409"/>
    <lineage>
        <taxon>Eukaryota</taxon>
        <taxon>Metazoa</taxon>
        <taxon>Ecdysozoa</taxon>
        <taxon>Arthropoda</taxon>
        <taxon>Crustacea</taxon>
        <taxon>Multicrustacea</taxon>
        <taxon>Malacostraca</taxon>
        <taxon>Eumalacostraca</taxon>
        <taxon>Eucarida</taxon>
        <taxon>Decapoda</taxon>
        <taxon>Pleocyemata</taxon>
        <taxon>Brachyura</taxon>
        <taxon>Eubrachyura</taxon>
        <taxon>Portunoidea</taxon>
        <taxon>Portunidae</taxon>
        <taxon>Portuninae</taxon>
        <taxon>Portunus</taxon>
    </lineage>
</organism>
<accession>A0A5B7CLH6</accession>
<dbReference type="EMBL" id="VSRR010000100">
    <property type="protein sequence ID" value="MPC10095.1"/>
    <property type="molecule type" value="Genomic_DNA"/>
</dbReference>
<feature type="region of interest" description="Disordered" evidence="1">
    <location>
        <begin position="1"/>
        <end position="27"/>
    </location>
</feature>
<sequence>MVEVKPANVTAIHNENMPSQSPKHQPTMPEVWLQELQPHTAATKPLPHHHTAAPILISCPHTLSFNIRHRITRWYSSLDHWSRESAH</sequence>
<dbReference type="Proteomes" id="UP000324222">
    <property type="component" value="Unassembled WGS sequence"/>
</dbReference>
<dbReference type="AlphaFoldDB" id="A0A5B7CLH6"/>
<proteinExistence type="predicted"/>
<feature type="compositionally biased region" description="Polar residues" evidence="1">
    <location>
        <begin position="11"/>
        <end position="24"/>
    </location>
</feature>
<evidence type="ECO:0000313" key="3">
    <source>
        <dbReference type="Proteomes" id="UP000324222"/>
    </source>
</evidence>
<protein>
    <submittedName>
        <fullName evidence="2">Uncharacterized protein</fullName>
    </submittedName>
</protein>
<gene>
    <name evidence="2" type="ORF">E2C01_002722</name>
</gene>
<name>A0A5B7CLH6_PORTR</name>